<gene>
    <name evidence="1" type="ORF">DWX04_05260</name>
</gene>
<name>A0A412QYQ2_PHOVU</name>
<dbReference type="EMBL" id="QRXI01000005">
    <property type="protein sequence ID" value="RGT96257.1"/>
    <property type="molecule type" value="Genomic_DNA"/>
</dbReference>
<sequence length="246" mass="27564">MTEAYYKLLYDVLRAYNRCTPSKVVRLRHKQIFVFGTDANGSQRYGAAGLAAKNFGAQIGVGNGRTGDSYALPTMGCTLEELGASILQFEQYARENKGLTFLVTPIGCGHAGFKYEQVAPYFRGCIALDNVMLPEQFLCFFRKECIEKLHIKETNSANNNQEVDYYLLYDESVHPVLKYLEAHSIPFSKDGGFSLVDENDNVIAEAELCIESEKIVFYPNDQNSEKALVAAGYTIMSVNEYLTSKF</sequence>
<accession>A0A412QYQ2</accession>
<comment type="caution">
    <text evidence="1">The sequence shown here is derived from an EMBL/GenBank/DDBJ whole genome shotgun (WGS) entry which is preliminary data.</text>
</comment>
<reference evidence="1 2" key="1">
    <citation type="submission" date="2018-08" db="EMBL/GenBank/DDBJ databases">
        <title>A genome reference for cultivated species of the human gut microbiota.</title>
        <authorList>
            <person name="Zou Y."/>
            <person name="Xue W."/>
            <person name="Luo G."/>
        </authorList>
    </citation>
    <scope>NUCLEOTIDE SEQUENCE [LARGE SCALE GENOMIC DNA]</scope>
    <source>
        <strain evidence="1 2">AF18-14</strain>
    </source>
</reference>
<evidence type="ECO:0000313" key="1">
    <source>
        <dbReference type="EMBL" id="RGT96257.1"/>
    </source>
</evidence>
<dbReference type="RefSeq" id="WP_117852509.1">
    <property type="nucleotide sequence ID" value="NZ_JAKKWV010000002.1"/>
</dbReference>
<proteinExistence type="predicted"/>
<protein>
    <submittedName>
        <fullName evidence="1">Uncharacterized protein</fullName>
    </submittedName>
</protein>
<evidence type="ECO:0000313" key="2">
    <source>
        <dbReference type="Proteomes" id="UP000283833"/>
    </source>
</evidence>
<organism evidence="1 2">
    <name type="scientific">Phocaeicola vulgatus</name>
    <name type="common">Bacteroides vulgatus</name>
    <dbReference type="NCBI Taxonomy" id="821"/>
    <lineage>
        <taxon>Bacteria</taxon>
        <taxon>Pseudomonadati</taxon>
        <taxon>Bacteroidota</taxon>
        <taxon>Bacteroidia</taxon>
        <taxon>Bacteroidales</taxon>
        <taxon>Bacteroidaceae</taxon>
        <taxon>Phocaeicola</taxon>
    </lineage>
</organism>
<dbReference type="AlphaFoldDB" id="A0A412QYQ2"/>
<dbReference type="Proteomes" id="UP000283833">
    <property type="component" value="Unassembled WGS sequence"/>
</dbReference>